<accession>A0A1F6FPG8</accession>
<feature type="chain" id="PRO_5009524434" evidence="2">
    <location>
        <begin position="25"/>
        <end position="127"/>
    </location>
</feature>
<dbReference type="EMBL" id="MFMT01000042">
    <property type="protein sequence ID" value="OGG87747.1"/>
    <property type="molecule type" value="Genomic_DNA"/>
</dbReference>
<evidence type="ECO:0000256" key="2">
    <source>
        <dbReference type="SAM" id="SignalP"/>
    </source>
</evidence>
<keyword evidence="1" id="KW-0472">Membrane</keyword>
<keyword evidence="2" id="KW-0732">Signal</keyword>
<protein>
    <submittedName>
        <fullName evidence="3">Uncharacterized protein</fullName>
    </submittedName>
</protein>
<evidence type="ECO:0000256" key="1">
    <source>
        <dbReference type="SAM" id="Phobius"/>
    </source>
</evidence>
<dbReference type="InterPro" id="IPR043993">
    <property type="entry name" value="T4SS_pilin"/>
</dbReference>
<proteinExistence type="predicted"/>
<feature type="transmembrane region" description="Helical" evidence="1">
    <location>
        <begin position="48"/>
        <end position="74"/>
    </location>
</feature>
<keyword evidence="1" id="KW-0812">Transmembrane</keyword>
<evidence type="ECO:0000313" key="4">
    <source>
        <dbReference type="Proteomes" id="UP000179230"/>
    </source>
</evidence>
<reference evidence="3 4" key="1">
    <citation type="journal article" date="2016" name="Nat. Commun.">
        <title>Thousands of microbial genomes shed light on interconnected biogeochemical processes in an aquifer system.</title>
        <authorList>
            <person name="Anantharaman K."/>
            <person name="Brown C.T."/>
            <person name="Hug L.A."/>
            <person name="Sharon I."/>
            <person name="Castelle C.J."/>
            <person name="Probst A.J."/>
            <person name="Thomas B.C."/>
            <person name="Singh A."/>
            <person name="Wilkins M.J."/>
            <person name="Karaoz U."/>
            <person name="Brodie E.L."/>
            <person name="Williams K.H."/>
            <person name="Hubbard S.S."/>
            <person name="Banfield J.F."/>
        </authorList>
    </citation>
    <scope>NUCLEOTIDE SEQUENCE [LARGE SCALE GENOMIC DNA]</scope>
</reference>
<keyword evidence="1" id="KW-1133">Transmembrane helix</keyword>
<feature type="signal peptide" evidence="2">
    <location>
        <begin position="1"/>
        <end position="24"/>
    </location>
</feature>
<sequence length="127" mass="13699">MKNVYFFIFSAMFLLIAGASTVSAAGLLENNPTLLGAPFSGTTTFIKNYLLPLLLAAGFLMFVWGIFKMFIVGGDDPEKRKEGRNLIIYSIIGFALIFSLWGIVNFLTGSIGGDQTTVPTIPGLPTP</sequence>
<name>A0A1F6FPG8_9BACT</name>
<feature type="transmembrane region" description="Helical" evidence="1">
    <location>
        <begin position="86"/>
        <end position="104"/>
    </location>
</feature>
<dbReference type="AlphaFoldDB" id="A0A1F6FPG8"/>
<gene>
    <name evidence="3" type="ORF">A2592_03460</name>
</gene>
<evidence type="ECO:0000313" key="3">
    <source>
        <dbReference type="EMBL" id="OGG87747.1"/>
    </source>
</evidence>
<dbReference type="Pfam" id="PF18895">
    <property type="entry name" value="T4SS_pilin"/>
    <property type="match status" value="1"/>
</dbReference>
<organism evidence="3 4">
    <name type="scientific">Candidatus Kaiserbacteria bacterium RIFOXYD1_FULL_42_15</name>
    <dbReference type="NCBI Taxonomy" id="1798532"/>
    <lineage>
        <taxon>Bacteria</taxon>
        <taxon>Candidatus Kaiseribacteriota</taxon>
    </lineage>
</organism>
<dbReference type="Proteomes" id="UP000179230">
    <property type="component" value="Unassembled WGS sequence"/>
</dbReference>
<comment type="caution">
    <text evidence="3">The sequence shown here is derived from an EMBL/GenBank/DDBJ whole genome shotgun (WGS) entry which is preliminary data.</text>
</comment>